<keyword evidence="10" id="KW-1185">Reference proteome</keyword>
<evidence type="ECO:0000256" key="7">
    <source>
        <dbReference type="SAM" id="Phobius"/>
    </source>
</evidence>
<evidence type="ECO:0000256" key="4">
    <source>
        <dbReference type="ARBA" id="ARBA00022989"/>
    </source>
</evidence>
<reference evidence="9 10" key="1">
    <citation type="submission" date="2022-02" db="EMBL/GenBank/DDBJ databases">
        <title>Uncovering new skin microbiome diversity through culturing and metagenomics.</title>
        <authorList>
            <person name="Conlan S."/>
            <person name="Deming C."/>
            <person name="Nisc Comparative Sequencing Program N."/>
            <person name="Segre J.A."/>
        </authorList>
    </citation>
    <scope>NUCLEOTIDE SEQUENCE [LARGE SCALE GENOMIC DNA]</scope>
    <source>
        <strain evidence="9 10">ACRQZ</strain>
    </source>
</reference>
<evidence type="ECO:0000256" key="5">
    <source>
        <dbReference type="ARBA" id="ARBA00023136"/>
    </source>
</evidence>
<keyword evidence="2" id="KW-1003">Cell membrane</keyword>
<evidence type="ECO:0000259" key="8">
    <source>
        <dbReference type="Pfam" id="PF06271"/>
    </source>
</evidence>
<keyword evidence="5 7" id="KW-0472">Membrane</keyword>
<name>A0ABS9PXT5_9MICO</name>
<dbReference type="EMBL" id="JAKRCV010000001">
    <property type="protein sequence ID" value="MCG7320438.1"/>
    <property type="molecule type" value="Genomic_DNA"/>
</dbReference>
<feature type="compositionally biased region" description="Low complexity" evidence="6">
    <location>
        <begin position="8"/>
        <end position="43"/>
    </location>
</feature>
<evidence type="ECO:0000256" key="1">
    <source>
        <dbReference type="ARBA" id="ARBA00004651"/>
    </source>
</evidence>
<feature type="domain" description="RDD" evidence="8">
    <location>
        <begin position="76"/>
        <end position="224"/>
    </location>
</feature>
<dbReference type="PANTHER" id="PTHR36115:SF6">
    <property type="entry name" value="PROLINE-RICH ANTIGEN HOMOLOG"/>
    <property type="match status" value="1"/>
</dbReference>
<sequence>MTDNSNNPYAGPPAGSTPSGSSPYGATTPEPSAYGQAGAYGQAPADGESHSYGQAPAYGQVPAYGQGSGPTATAALAPWGKRVLASVLDGLLTLPGALLMTIGAGVMASGSGTSTVDPTTGEILTTGGDQGMITTGLVLVGVGWLLALVIQIYNRWVRGGRGQSWGKKVAGTWLVSERTGQPIGTGMAFVRDLAHYLDSLPLYLGYLWPLWDERRQTFADKMCGTGVTTVPPRQS</sequence>
<comment type="subcellular location">
    <subcellularLocation>
        <location evidence="1">Cell membrane</location>
        <topology evidence="1">Multi-pass membrane protein</topology>
    </subcellularLocation>
</comment>
<evidence type="ECO:0000256" key="6">
    <source>
        <dbReference type="SAM" id="MobiDB-lite"/>
    </source>
</evidence>
<evidence type="ECO:0000256" key="3">
    <source>
        <dbReference type="ARBA" id="ARBA00022692"/>
    </source>
</evidence>
<comment type="caution">
    <text evidence="9">The sequence shown here is derived from an EMBL/GenBank/DDBJ whole genome shotgun (WGS) entry which is preliminary data.</text>
</comment>
<protein>
    <submittedName>
        <fullName evidence="9">RDD family protein</fullName>
    </submittedName>
</protein>
<dbReference type="InterPro" id="IPR010432">
    <property type="entry name" value="RDD"/>
</dbReference>
<feature type="transmembrane region" description="Helical" evidence="7">
    <location>
        <begin position="91"/>
        <end position="112"/>
    </location>
</feature>
<gene>
    <name evidence="9" type="ORF">MHL29_00800</name>
</gene>
<feature type="region of interest" description="Disordered" evidence="6">
    <location>
        <begin position="1"/>
        <end position="54"/>
    </location>
</feature>
<evidence type="ECO:0000256" key="2">
    <source>
        <dbReference type="ARBA" id="ARBA00022475"/>
    </source>
</evidence>
<organism evidence="9 10">
    <name type="scientific">Arsenicicoccus bolidensis</name>
    <dbReference type="NCBI Taxonomy" id="229480"/>
    <lineage>
        <taxon>Bacteria</taxon>
        <taxon>Bacillati</taxon>
        <taxon>Actinomycetota</taxon>
        <taxon>Actinomycetes</taxon>
        <taxon>Micrococcales</taxon>
        <taxon>Intrasporangiaceae</taxon>
        <taxon>Arsenicicoccus</taxon>
    </lineage>
</organism>
<feature type="transmembrane region" description="Helical" evidence="7">
    <location>
        <begin position="132"/>
        <end position="153"/>
    </location>
</feature>
<accession>A0ABS9PXT5</accession>
<dbReference type="RefSeq" id="WP_239261408.1">
    <property type="nucleotide sequence ID" value="NZ_DAMCTM010000032.1"/>
</dbReference>
<proteinExistence type="predicted"/>
<dbReference type="InterPro" id="IPR051791">
    <property type="entry name" value="Pra-immunoreactive"/>
</dbReference>
<dbReference type="PANTHER" id="PTHR36115">
    <property type="entry name" value="PROLINE-RICH ANTIGEN HOMOLOG-RELATED"/>
    <property type="match status" value="1"/>
</dbReference>
<dbReference type="Pfam" id="PF06271">
    <property type="entry name" value="RDD"/>
    <property type="match status" value="1"/>
</dbReference>
<evidence type="ECO:0000313" key="10">
    <source>
        <dbReference type="Proteomes" id="UP001521931"/>
    </source>
</evidence>
<keyword evidence="3 7" id="KW-0812">Transmembrane</keyword>
<evidence type="ECO:0000313" key="9">
    <source>
        <dbReference type="EMBL" id="MCG7320438.1"/>
    </source>
</evidence>
<keyword evidence="4 7" id="KW-1133">Transmembrane helix</keyword>
<dbReference type="Proteomes" id="UP001521931">
    <property type="component" value="Unassembled WGS sequence"/>
</dbReference>